<dbReference type="PANTHER" id="PTHR43415">
    <property type="entry name" value="SPERMIDINE N(1)-ACETYLTRANSFERASE"/>
    <property type="match status" value="1"/>
</dbReference>
<feature type="domain" description="N-acetyltransferase" evidence="1">
    <location>
        <begin position="8"/>
        <end position="165"/>
    </location>
</feature>
<dbReference type="SUPFAM" id="SSF55729">
    <property type="entry name" value="Acyl-CoA N-acyltransferases (Nat)"/>
    <property type="match status" value="1"/>
</dbReference>
<dbReference type="Gene3D" id="3.40.630.30">
    <property type="match status" value="1"/>
</dbReference>
<dbReference type="AlphaFoldDB" id="W8T992"/>
<dbReference type="OrthoDB" id="9795206at2"/>
<dbReference type="HOGENOM" id="CLU_013985_16_0_9"/>
<name>W8T992_PEPAC</name>
<dbReference type="STRING" id="1286171.EAL2_c22050"/>
<dbReference type="PATRIC" id="fig|1286171.3.peg.2153"/>
<dbReference type="PROSITE" id="PS51186">
    <property type="entry name" value="GNAT"/>
    <property type="match status" value="1"/>
</dbReference>
<accession>W8T992</accession>
<dbReference type="eggNOG" id="COG1670">
    <property type="taxonomic scope" value="Bacteria"/>
</dbReference>
<organism evidence="2 3">
    <name type="scientific">Peptoclostridium acidaminophilum DSM 3953</name>
    <dbReference type="NCBI Taxonomy" id="1286171"/>
    <lineage>
        <taxon>Bacteria</taxon>
        <taxon>Bacillati</taxon>
        <taxon>Bacillota</taxon>
        <taxon>Clostridia</taxon>
        <taxon>Peptostreptococcales</taxon>
        <taxon>Peptoclostridiaceae</taxon>
        <taxon>Peptoclostridium</taxon>
    </lineage>
</organism>
<evidence type="ECO:0000313" key="3">
    <source>
        <dbReference type="Proteomes" id="UP000019591"/>
    </source>
</evidence>
<keyword evidence="2" id="KW-0808">Transferase</keyword>
<protein>
    <submittedName>
        <fullName evidence="2">Putative GCN5-like N-acetyltransferase</fullName>
    </submittedName>
</protein>
<evidence type="ECO:0000313" key="2">
    <source>
        <dbReference type="EMBL" id="AHM57485.1"/>
    </source>
</evidence>
<dbReference type="InterPro" id="IPR000182">
    <property type="entry name" value="GNAT_dom"/>
</dbReference>
<dbReference type="CDD" id="cd04301">
    <property type="entry name" value="NAT_SF"/>
    <property type="match status" value="1"/>
</dbReference>
<dbReference type="Pfam" id="PF13302">
    <property type="entry name" value="Acetyltransf_3"/>
    <property type="match status" value="1"/>
</dbReference>
<keyword evidence="3" id="KW-1185">Reference proteome</keyword>
<dbReference type="GO" id="GO:0016747">
    <property type="term" value="F:acyltransferase activity, transferring groups other than amino-acyl groups"/>
    <property type="evidence" value="ECO:0007669"/>
    <property type="project" value="InterPro"/>
</dbReference>
<sequence length="188" mass="22100">MLSKGEKTLIRRMEREDVDAMVTWPPYEDPLLKDYSFPQFTHGERDVWYGIKNSGLKKCFTVLTISGEVIGYISLRNVNIFSKKAEMGIVFSPKYVDAGYGRDAIKAFLDYYFNGMKYKKLVLRVAAFNRRAYRCYLACGFKYVDKSYMKVNIKKSDIPKDEEFKREKVFIKRGDKIKALFYRMEIST</sequence>
<dbReference type="RefSeq" id="WP_025436405.1">
    <property type="nucleotide sequence ID" value="NZ_CP007452.1"/>
</dbReference>
<dbReference type="InterPro" id="IPR016181">
    <property type="entry name" value="Acyl_CoA_acyltransferase"/>
</dbReference>
<dbReference type="PANTHER" id="PTHR43415:SF3">
    <property type="entry name" value="GNAT-FAMILY ACETYLTRANSFERASE"/>
    <property type="match status" value="1"/>
</dbReference>
<evidence type="ECO:0000259" key="1">
    <source>
        <dbReference type="PROSITE" id="PS51186"/>
    </source>
</evidence>
<proteinExistence type="predicted"/>
<dbReference type="Proteomes" id="UP000019591">
    <property type="component" value="Chromosome"/>
</dbReference>
<gene>
    <name evidence="2" type="ORF">EAL2_c22050</name>
</gene>
<reference evidence="2 3" key="1">
    <citation type="journal article" date="2014" name="Genome Announc.">
        <title>Complete Genome Sequence of Amino Acid-Utilizing Eubacterium acidaminophilum al-2 (DSM 3953).</title>
        <authorList>
            <person name="Poehlein A."/>
            <person name="Andreesen J.R."/>
            <person name="Daniel R."/>
        </authorList>
    </citation>
    <scope>NUCLEOTIDE SEQUENCE [LARGE SCALE GENOMIC DNA]</scope>
    <source>
        <strain evidence="2 3">DSM 3953</strain>
    </source>
</reference>
<dbReference type="EMBL" id="CP007452">
    <property type="protein sequence ID" value="AHM57485.1"/>
    <property type="molecule type" value="Genomic_DNA"/>
</dbReference>
<dbReference type="KEGG" id="eac:EAL2_c22050"/>